<dbReference type="GO" id="GO:0005524">
    <property type="term" value="F:ATP binding"/>
    <property type="evidence" value="ECO:0007669"/>
    <property type="project" value="UniProtKB-KW"/>
</dbReference>
<protein>
    <submittedName>
        <fullName evidence="1">Methionine import ATP-binding protein</fullName>
    </submittedName>
</protein>
<dbReference type="InterPro" id="IPR027417">
    <property type="entry name" value="P-loop_NTPase"/>
</dbReference>
<dbReference type="Proteomes" id="UP000226236">
    <property type="component" value="Segment"/>
</dbReference>
<name>A0A223LF11_BPPB1</name>
<keyword evidence="2" id="KW-1185">Reference proteome</keyword>
<evidence type="ECO:0000313" key="1">
    <source>
        <dbReference type="EMBL" id="ASU00102.1"/>
    </source>
</evidence>
<keyword evidence="1" id="KW-0067">ATP-binding</keyword>
<dbReference type="SUPFAM" id="SSF52540">
    <property type="entry name" value="P-loop containing nucleoside triphosphate hydrolases"/>
    <property type="match status" value="1"/>
</dbReference>
<dbReference type="EMBL" id="MF360957">
    <property type="protein sequence ID" value="ASU00102.1"/>
    <property type="molecule type" value="Genomic_DNA"/>
</dbReference>
<dbReference type="Gene3D" id="3.40.50.300">
    <property type="entry name" value="P-loop containing nucleotide triphosphate hydrolases"/>
    <property type="match status" value="1"/>
</dbReference>
<evidence type="ECO:0000313" key="2">
    <source>
        <dbReference type="Proteomes" id="UP000226236"/>
    </source>
</evidence>
<keyword evidence="1" id="KW-0547">Nucleotide-binding</keyword>
<accession>A0A223LF11</accession>
<dbReference type="GeneID" id="40524513"/>
<sequence length="421" mass="47423">MSILTEEMRKIISKEKIGEENTYTPAYRTGIDLFDYRNGRRESGTKKIGIDGGKVLTVVGKSGTGKSTLAIEFASSIVEPYKEGQVYHLDFERASTLSRIQTITGWSDEKVKEKWILLNRGIYSESLYQLVKSLAKIKLEKFEELALDTNEVDLHGNDVRVLPPTVILLDSWATQMPKSISEEEKLSGSMSATSIAKTNNAIIKRIMGDLEQANIILIIINHITQKIEINPMVKTQAQVNYFKQDESIPGGTSCIYLANTLLKLVSSSKLEPDKEFGIKGFKVNGELIKSRSNSAGNKFEMVFDQEKGFDNVLTNYLLLKSSGAIGGASRGFYLNTLPDVKFSQKTVKEKYETVPEFKAEFDRLVEEIMEEFLSGIDLSEDNDNLTLEENIEGNIWRASDGQYYKFDEETEEVELIENYGK</sequence>
<gene>
    <name evidence="1" type="primary">280</name>
    <name evidence="1" type="ORF">PBI_PBS1_280</name>
</gene>
<dbReference type="RefSeq" id="YP_009664481.1">
    <property type="nucleotide sequence ID" value="NC_043027.1"/>
</dbReference>
<reference evidence="1 2" key="1">
    <citation type="submission" date="2017-06" db="EMBL/GenBank/DDBJ databases">
        <authorList>
            <person name="Russell D.A."/>
            <person name="Jacobs-Sera D."/>
            <person name="Duda R."/>
            <person name="Hatfull G.F."/>
            <person name="Hendrix R.W."/>
        </authorList>
    </citation>
    <scope>NUCLEOTIDE SEQUENCE [LARGE SCALE GENOMIC DNA]</scope>
</reference>
<proteinExistence type="predicted"/>
<organism evidence="1 2">
    <name type="scientific">Bacillus phage PBS1</name>
    <dbReference type="NCBI Taxonomy" id="2884423"/>
    <lineage>
        <taxon>Viruses</taxon>
        <taxon>Duplodnaviria</taxon>
        <taxon>Heunggongvirae</taxon>
        <taxon>Uroviricota</taxon>
        <taxon>Caudoviricetes</taxon>
        <taxon>Takahashivirus</taxon>
        <taxon>Bacillus phage PBS1</taxon>
    </lineage>
</organism>